<evidence type="ECO:0000313" key="11">
    <source>
        <dbReference type="EMBL" id="KAE9111193.1"/>
    </source>
</evidence>
<evidence type="ECO:0000256" key="3">
    <source>
        <dbReference type="ARBA" id="ARBA00010400"/>
    </source>
</evidence>
<evidence type="ECO:0000256" key="6">
    <source>
        <dbReference type="ARBA" id="ARBA00023026"/>
    </source>
</evidence>
<keyword evidence="4" id="KW-0964">Secreted</keyword>
<proteinExistence type="inferred from homology"/>
<protein>
    <recommendedName>
        <fullName evidence="7">RxLR effector PexRD54 WY domain-containing protein</fullName>
    </recommendedName>
</protein>
<accession>A0A6A3ITK5</accession>
<gene>
    <name evidence="15" type="ORF">PF001_g21777</name>
    <name evidence="14" type="ORF">PF002_g22347</name>
    <name evidence="13" type="ORF">PF004_g20141</name>
    <name evidence="12" type="ORF">PF005_g21794</name>
    <name evidence="11" type="ORF">PF006_g20275</name>
    <name evidence="8" type="ORF">PF009_g23403</name>
    <name evidence="10" type="ORF">PF010_g20687</name>
    <name evidence="9" type="ORF">PF011_g20021</name>
</gene>
<evidence type="ECO:0000313" key="14">
    <source>
        <dbReference type="EMBL" id="KAE9198768.1"/>
    </source>
</evidence>
<evidence type="ECO:0000313" key="9">
    <source>
        <dbReference type="EMBL" id="KAE8986356.1"/>
    </source>
</evidence>
<evidence type="ECO:0000313" key="10">
    <source>
        <dbReference type="EMBL" id="KAE9084817.1"/>
    </source>
</evidence>
<keyword evidence="6" id="KW-0843">Virulence</keyword>
<dbReference type="GO" id="GO:0005576">
    <property type="term" value="C:extracellular region"/>
    <property type="evidence" value="ECO:0007669"/>
    <property type="project" value="UniProtKB-SubCell"/>
</dbReference>
<reference evidence="21 22" key="1">
    <citation type="submission" date="2018-09" db="EMBL/GenBank/DDBJ databases">
        <title>Genomic investigation of the strawberry pathogen Phytophthora fragariae indicates pathogenicity is determined by transcriptional variation in three key races.</title>
        <authorList>
            <person name="Adams T.M."/>
            <person name="Armitage A.D."/>
            <person name="Sobczyk M.K."/>
            <person name="Bates H.J."/>
            <person name="Dunwell J.M."/>
            <person name="Nellist C.F."/>
            <person name="Harrison R.J."/>
        </authorList>
    </citation>
    <scope>NUCLEOTIDE SEQUENCE [LARGE SCALE GENOMIC DNA]</scope>
    <source>
        <strain evidence="15 18">A4</strain>
        <strain evidence="14 19">BC-1</strain>
        <strain evidence="13 22">BC-23</strain>
        <strain evidence="12 17">NOV-27</strain>
        <strain evidence="11 20">NOV-5</strain>
        <strain evidence="8 16">NOV-9</strain>
        <strain evidence="10 23">ONT-3</strain>
        <strain evidence="9 21">SCRP245</strain>
    </source>
</reference>
<evidence type="ECO:0000256" key="4">
    <source>
        <dbReference type="ARBA" id="ARBA00022525"/>
    </source>
</evidence>
<dbReference type="Proteomes" id="UP000460718">
    <property type="component" value="Unassembled WGS sequence"/>
</dbReference>
<dbReference type="Pfam" id="PF22748">
    <property type="entry name" value="PexRD54_WY"/>
    <property type="match status" value="1"/>
</dbReference>
<evidence type="ECO:0000256" key="5">
    <source>
        <dbReference type="ARBA" id="ARBA00022729"/>
    </source>
</evidence>
<sequence length="286" mass="32309">MNTWVKYTDDFNKAYPDTEITLLSVLSKRFKEETVVQMLIAAKKVPSTENLAVKIQAEQAKLWLSKGKTPAEVLALLHLGKQENSLFSNPLFTAWIEYTDEYNKIYFGTRNTAIPALKAYYNDDVLAKMILAAKKNPSTSSLSKRMYDELVRSWSTNKLAPQLVFSVSNLHKTGDRVLEQPLFSVWLRYLVAYSDANPRAKVTLLSQLSNIYGGNRLSKLLISAEKVPSTKRLASDLLSTQLQGWLTTKKDPVEVFFLLGVQGTAKNSVPNVLYQNYNAAFKQLKK</sequence>
<dbReference type="Proteomes" id="UP000440367">
    <property type="component" value="Unassembled WGS sequence"/>
</dbReference>
<dbReference type="Proteomes" id="UP000440732">
    <property type="component" value="Unassembled WGS sequence"/>
</dbReference>
<evidence type="ECO:0000259" key="7">
    <source>
        <dbReference type="Pfam" id="PF22748"/>
    </source>
</evidence>
<evidence type="ECO:0000313" key="18">
    <source>
        <dbReference type="Proteomes" id="UP000437068"/>
    </source>
</evidence>
<dbReference type="EMBL" id="QXFX01001782">
    <property type="protein sequence ID" value="KAE9084817.1"/>
    <property type="molecule type" value="Genomic_DNA"/>
</dbReference>
<evidence type="ECO:0000256" key="2">
    <source>
        <dbReference type="ARBA" id="ARBA00004613"/>
    </source>
</evidence>
<dbReference type="AlphaFoldDB" id="A0A6A3ITK5"/>
<dbReference type="EMBL" id="QXGD01001804">
    <property type="protein sequence ID" value="KAE9198768.1"/>
    <property type="molecule type" value="Genomic_DNA"/>
</dbReference>
<dbReference type="InterPro" id="IPR054463">
    <property type="entry name" value="PexRD54_WY"/>
</dbReference>
<dbReference type="EMBL" id="QXGF01002047">
    <property type="protein sequence ID" value="KAE8926410.1"/>
    <property type="molecule type" value="Genomic_DNA"/>
</dbReference>
<dbReference type="Proteomes" id="UP000429523">
    <property type="component" value="Unassembled WGS sequence"/>
</dbReference>
<dbReference type="Proteomes" id="UP000476176">
    <property type="component" value="Unassembled WGS sequence"/>
</dbReference>
<dbReference type="Proteomes" id="UP000437068">
    <property type="component" value="Unassembled WGS sequence"/>
</dbReference>
<feature type="domain" description="RxLR effector PexRD54 WY" evidence="7">
    <location>
        <begin position="58"/>
        <end position="98"/>
    </location>
</feature>
<evidence type="ECO:0000313" key="16">
    <source>
        <dbReference type="Proteomes" id="UP000429523"/>
    </source>
</evidence>
<comment type="similarity">
    <text evidence="3">Belongs to the RxLR effector family.</text>
</comment>
<dbReference type="EMBL" id="QXFW01001746">
    <property type="protein sequence ID" value="KAE8986356.1"/>
    <property type="molecule type" value="Genomic_DNA"/>
</dbReference>
<dbReference type="EMBL" id="QXGB01001892">
    <property type="protein sequence ID" value="KAE9184146.1"/>
    <property type="molecule type" value="Genomic_DNA"/>
</dbReference>
<dbReference type="Proteomes" id="UP000488956">
    <property type="component" value="Unassembled WGS sequence"/>
</dbReference>
<evidence type="ECO:0000313" key="17">
    <source>
        <dbReference type="Proteomes" id="UP000433483"/>
    </source>
</evidence>
<dbReference type="Proteomes" id="UP000433483">
    <property type="component" value="Unassembled WGS sequence"/>
</dbReference>
<evidence type="ECO:0000256" key="1">
    <source>
        <dbReference type="ARBA" id="ARBA00004340"/>
    </source>
</evidence>
<evidence type="ECO:0000313" key="19">
    <source>
        <dbReference type="Proteomes" id="UP000440367"/>
    </source>
</evidence>
<evidence type="ECO:0000313" key="21">
    <source>
        <dbReference type="Proteomes" id="UP000460718"/>
    </source>
</evidence>
<evidence type="ECO:0000313" key="13">
    <source>
        <dbReference type="EMBL" id="KAE9196432.1"/>
    </source>
</evidence>
<evidence type="ECO:0000313" key="8">
    <source>
        <dbReference type="EMBL" id="KAE8926410.1"/>
    </source>
</evidence>
<dbReference type="EMBL" id="QXGA01001755">
    <property type="protein sequence ID" value="KAE9111193.1"/>
    <property type="molecule type" value="Genomic_DNA"/>
</dbReference>
<evidence type="ECO:0000313" key="20">
    <source>
        <dbReference type="Proteomes" id="UP000440732"/>
    </source>
</evidence>
<keyword evidence="5" id="KW-0732">Signal</keyword>
<keyword evidence="17" id="KW-1185">Reference proteome</keyword>
<evidence type="ECO:0000313" key="12">
    <source>
        <dbReference type="EMBL" id="KAE9184146.1"/>
    </source>
</evidence>
<dbReference type="OrthoDB" id="112923at2759"/>
<evidence type="ECO:0000313" key="23">
    <source>
        <dbReference type="Proteomes" id="UP000488956"/>
    </source>
</evidence>
<evidence type="ECO:0000313" key="15">
    <source>
        <dbReference type="EMBL" id="KAE9285740.1"/>
    </source>
</evidence>
<dbReference type="GO" id="GO:0043657">
    <property type="term" value="C:host cell"/>
    <property type="evidence" value="ECO:0007669"/>
    <property type="project" value="UniProtKB-SubCell"/>
</dbReference>
<dbReference type="EMBL" id="QXGC01001768">
    <property type="protein sequence ID" value="KAE9196432.1"/>
    <property type="molecule type" value="Genomic_DNA"/>
</dbReference>
<organism evidence="9 21">
    <name type="scientific">Phytophthora fragariae</name>
    <dbReference type="NCBI Taxonomy" id="53985"/>
    <lineage>
        <taxon>Eukaryota</taxon>
        <taxon>Sar</taxon>
        <taxon>Stramenopiles</taxon>
        <taxon>Oomycota</taxon>
        <taxon>Peronosporomycetes</taxon>
        <taxon>Peronosporales</taxon>
        <taxon>Peronosporaceae</taxon>
        <taxon>Phytophthora</taxon>
    </lineage>
</organism>
<comment type="subcellular location">
    <subcellularLocation>
        <location evidence="1">Host cell</location>
    </subcellularLocation>
    <subcellularLocation>
        <location evidence="2">Secreted</location>
    </subcellularLocation>
</comment>
<evidence type="ECO:0000313" key="22">
    <source>
        <dbReference type="Proteomes" id="UP000476176"/>
    </source>
</evidence>
<dbReference type="EMBL" id="QXGE01002018">
    <property type="protein sequence ID" value="KAE9285740.1"/>
    <property type="molecule type" value="Genomic_DNA"/>
</dbReference>
<comment type="caution">
    <text evidence="9">The sequence shown here is derived from an EMBL/GenBank/DDBJ whole genome shotgun (WGS) entry which is preliminary data.</text>
</comment>
<name>A0A6A3ITK5_9STRA</name>